<dbReference type="AlphaFoldDB" id="A0A444HBW6"/>
<evidence type="ECO:0000313" key="3">
    <source>
        <dbReference type="Proteomes" id="UP000287527"/>
    </source>
</evidence>
<dbReference type="SMART" id="SM01126">
    <property type="entry name" value="DDE_Tnp_IS1595"/>
    <property type="match status" value="1"/>
</dbReference>
<reference evidence="2 3" key="1">
    <citation type="submission" date="2019-01" db="EMBL/GenBank/DDBJ databases">
        <title>Flavobacterium sp. nov.,isolated from freshwater.</title>
        <authorList>
            <person name="Zhang R."/>
            <person name="Du Z.-J."/>
        </authorList>
    </citation>
    <scope>NUCLEOTIDE SEQUENCE [LARGE SCALE GENOMIC DNA]</scope>
    <source>
        <strain evidence="2 3">1E403</strain>
    </source>
</reference>
<proteinExistence type="predicted"/>
<dbReference type="Pfam" id="PF12762">
    <property type="entry name" value="DDE_Tnp_IS1595"/>
    <property type="match status" value="1"/>
</dbReference>
<name>A0A444HBW6_9FLAO</name>
<gene>
    <name evidence="2" type="ORF">EPI11_07625</name>
</gene>
<dbReference type="RefSeq" id="WP_128389365.1">
    <property type="nucleotide sequence ID" value="NZ_SBII01000004.1"/>
</dbReference>
<evidence type="ECO:0000259" key="1">
    <source>
        <dbReference type="SMART" id="SM01126"/>
    </source>
</evidence>
<sequence length="311" mass="36158">MFNRSFTSVLDVINAFPDEQACIEYLEEARWGNTVISPFDPTSKVYECKNNRFKCKNTGKYFNVRTKTIFDNSKIELQKWMIAIWLCTSHKKGMSSLQLGRDLNITQKSAWFMLQRIRNCFGLDDSQMDNYVEIDETYVGGENKNRSVSARKKLHKDGFTTGYNDKKPVLGMLERGGNVKGIVIDKSHAKTIRPILFEQIKETATVITDGHGAYKGIDKNFNDHQIVYHNKDQYVNGIFHTNTLEGFWSLLKRNIDGIHHSVSAKHLQKYVDYMTMHYNYRKLTTHERFNLLILNSDARLKYKDLIKNGED</sequence>
<dbReference type="InterPro" id="IPR024445">
    <property type="entry name" value="Tnp_ISXO2-like"/>
</dbReference>
<dbReference type="EMBL" id="SBII01000004">
    <property type="protein sequence ID" value="RWX00883.1"/>
    <property type="molecule type" value="Genomic_DNA"/>
</dbReference>
<dbReference type="PANTHER" id="PTHR47163">
    <property type="entry name" value="DDE_TNP_IS1595 DOMAIN-CONTAINING PROTEIN"/>
    <property type="match status" value="1"/>
</dbReference>
<comment type="caution">
    <text evidence="2">The sequence shown here is derived from an EMBL/GenBank/DDBJ whole genome shotgun (WGS) entry which is preliminary data.</text>
</comment>
<dbReference type="PANTHER" id="PTHR47163:SF2">
    <property type="entry name" value="SI:DKEY-17M8.2"/>
    <property type="match status" value="1"/>
</dbReference>
<protein>
    <submittedName>
        <fullName evidence="2">IS1595 family transposase</fullName>
    </submittedName>
</protein>
<organism evidence="2 3">
    <name type="scientific">Flavobacterium cerinum</name>
    <dbReference type="NCBI Taxonomy" id="2502784"/>
    <lineage>
        <taxon>Bacteria</taxon>
        <taxon>Pseudomonadati</taxon>
        <taxon>Bacteroidota</taxon>
        <taxon>Flavobacteriia</taxon>
        <taxon>Flavobacteriales</taxon>
        <taxon>Flavobacteriaceae</taxon>
        <taxon>Flavobacterium</taxon>
    </lineage>
</organism>
<dbReference type="InterPro" id="IPR053164">
    <property type="entry name" value="IS1016-like_transposase"/>
</dbReference>
<feature type="domain" description="ISXO2-like transposase" evidence="1">
    <location>
        <begin position="127"/>
        <end position="279"/>
    </location>
</feature>
<accession>A0A444HBW6</accession>
<keyword evidence="3" id="KW-1185">Reference proteome</keyword>
<dbReference type="Proteomes" id="UP000287527">
    <property type="component" value="Unassembled WGS sequence"/>
</dbReference>
<dbReference type="NCBIfam" id="NF033547">
    <property type="entry name" value="transpos_IS1595"/>
    <property type="match status" value="1"/>
</dbReference>
<dbReference type="OrthoDB" id="9783459at2"/>
<evidence type="ECO:0000313" key="2">
    <source>
        <dbReference type="EMBL" id="RWX00883.1"/>
    </source>
</evidence>